<protein>
    <submittedName>
        <fullName evidence="2">Uncharacterized protein</fullName>
    </submittedName>
</protein>
<name>A0A1R4GJ04_9GAMM</name>
<accession>A0A1R4GJ04</accession>
<dbReference type="AlphaFoldDB" id="A0A1R4GJ04"/>
<gene>
    <name evidence="2" type="ORF">A1232T_00578</name>
</gene>
<keyword evidence="1" id="KW-0812">Transmembrane</keyword>
<dbReference type="Proteomes" id="UP000188357">
    <property type="component" value="Unassembled WGS sequence"/>
</dbReference>
<feature type="transmembrane region" description="Helical" evidence="1">
    <location>
        <begin position="7"/>
        <end position="27"/>
    </location>
</feature>
<reference evidence="2 3" key="1">
    <citation type="submission" date="2017-02" db="EMBL/GenBank/DDBJ databases">
        <authorList>
            <person name="Peterson S.W."/>
        </authorList>
    </citation>
    <scope>NUCLEOTIDE SEQUENCE [LARGE SCALE GENOMIC DNA]</scope>
    <source>
        <strain evidence="2">Psychrobacter_piechaudii</strain>
    </source>
</reference>
<evidence type="ECO:0000313" key="2">
    <source>
        <dbReference type="EMBL" id="SJM68186.1"/>
    </source>
</evidence>
<keyword evidence="3" id="KW-1185">Reference proteome</keyword>
<keyword evidence="1" id="KW-1133">Transmembrane helix</keyword>
<keyword evidence="1" id="KW-0472">Membrane</keyword>
<proteinExistence type="predicted"/>
<evidence type="ECO:0000313" key="3">
    <source>
        <dbReference type="Proteomes" id="UP000188357"/>
    </source>
</evidence>
<dbReference type="EMBL" id="FUGE01000080">
    <property type="protein sequence ID" value="SJM68186.1"/>
    <property type="molecule type" value="Genomic_DNA"/>
</dbReference>
<evidence type="ECO:0000256" key="1">
    <source>
        <dbReference type="SAM" id="Phobius"/>
    </source>
</evidence>
<dbReference type="RefSeq" id="WP_167366835.1">
    <property type="nucleotide sequence ID" value="NZ_FUGE01000080.1"/>
</dbReference>
<organism evidence="2 3">
    <name type="scientific">Psychrobacter piechaudii</name>
    <dbReference type="NCBI Taxonomy" id="1945521"/>
    <lineage>
        <taxon>Bacteria</taxon>
        <taxon>Pseudomonadati</taxon>
        <taxon>Pseudomonadota</taxon>
        <taxon>Gammaproteobacteria</taxon>
        <taxon>Moraxellales</taxon>
        <taxon>Moraxellaceae</taxon>
        <taxon>Psychrobacter</taxon>
    </lineage>
</organism>
<sequence length="49" mass="5114">MKKAIAIALIVFGLVAIIGGVIMLFGLKGDDTASVAYPHTVLPMTQKLS</sequence>